<reference evidence="2" key="1">
    <citation type="submission" date="2015-11" db="EMBL/GenBank/DDBJ databases">
        <authorList>
            <person name="Tobias N.J."/>
            <person name="Mishra B."/>
            <person name="Gupta D.K."/>
            <person name="Thines M."/>
            <person name="Stinear T.P."/>
            <person name="Bode H.B."/>
        </authorList>
    </citation>
    <scope>NUCLEOTIDE SEQUENCE [LARGE SCALE GENOMIC DNA]</scope>
    <source>
        <strain evidence="2">PB45.5</strain>
    </source>
</reference>
<comment type="caution">
    <text evidence="1">The sequence shown here is derived from an EMBL/GenBank/DDBJ whole genome shotgun (WGS) entry which is preliminary data.</text>
</comment>
<dbReference type="PATRIC" id="fig|29488.15.peg.4430"/>
<dbReference type="RefSeq" id="WP_065391893.1">
    <property type="nucleotide sequence ID" value="NZ_CAWMQN010000088.1"/>
</dbReference>
<dbReference type="AlphaFoldDB" id="A0A1B8YCX4"/>
<protein>
    <submittedName>
        <fullName evidence="1">Uncharacterized protein</fullName>
    </submittedName>
</protein>
<dbReference type="Proteomes" id="UP000092665">
    <property type="component" value="Unassembled WGS sequence"/>
</dbReference>
<evidence type="ECO:0000313" key="1">
    <source>
        <dbReference type="EMBL" id="OCA52976.1"/>
    </source>
</evidence>
<sequence length="163" mass="18048">MGNLTRRDGYIEYDPALITTYRILNSGYATLNNVKIRVADASDPDTQVLTRGESIDLTFGTDSNGSTALLYNGDVVQQIDFNDGHSADDLTMPGYNGNDEYSGQIQYNSGNTWGTIFDVLNFKSNDFLEKFEDRDGIDGGEAAKFKQYIDVEDDSIIVLDISI</sequence>
<keyword evidence="2" id="KW-1185">Reference proteome</keyword>
<proteinExistence type="predicted"/>
<organism evidence="1 2">
    <name type="scientific">Photorhabdus namnaonensis</name>
    <dbReference type="NCBI Taxonomy" id="1851568"/>
    <lineage>
        <taxon>Bacteria</taxon>
        <taxon>Pseudomonadati</taxon>
        <taxon>Pseudomonadota</taxon>
        <taxon>Gammaproteobacteria</taxon>
        <taxon>Enterobacterales</taxon>
        <taxon>Morganellaceae</taxon>
        <taxon>Photorhabdus</taxon>
    </lineage>
</organism>
<accession>A0A1B8YCX4</accession>
<dbReference type="EMBL" id="LOIC01000088">
    <property type="protein sequence ID" value="OCA52976.1"/>
    <property type="molecule type" value="Genomic_DNA"/>
</dbReference>
<gene>
    <name evidence="1" type="ORF">Phpb_04028</name>
</gene>
<name>A0A1B8YCX4_9GAMM</name>
<evidence type="ECO:0000313" key="2">
    <source>
        <dbReference type="Proteomes" id="UP000092665"/>
    </source>
</evidence>